<dbReference type="Gene3D" id="3.20.20.140">
    <property type="entry name" value="Metal-dependent hydrolases"/>
    <property type="match status" value="1"/>
</dbReference>
<accession>A0A212Q7P7</accession>
<dbReference type="GO" id="GO:0006145">
    <property type="term" value="P:purine nucleobase catabolic process"/>
    <property type="evidence" value="ECO:0007669"/>
    <property type="project" value="TreeGrafter"/>
</dbReference>
<dbReference type="RefSeq" id="WP_088559760.1">
    <property type="nucleotide sequence ID" value="NZ_FYEH01000001.1"/>
</dbReference>
<dbReference type="InterPro" id="IPR011059">
    <property type="entry name" value="Metal-dep_hydrolase_composite"/>
</dbReference>
<keyword evidence="1 3" id="KW-0862">Zinc</keyword>
<protein>
    <recommendedName>
        <fullName evidence="3">Dihydroorotase</fullName>
        <shortName evidence="3">DHOase</shortName>
        <ecNumber evidence="3">3.5.2.3</ecNumber>
    </recommendedName>
</protein>
<dbReference type="InterPro" id="IPR004722">
    <property type="entry name" value="DHOase"/>
</dbReference>
<keyword evidence="7" id="KW-1185">Reference proteome</keyword>
<dbReference type="Gene3D" id="2.30.40.10">
    <property type="entry name" value="Urease, subunit C, domain 1"/>
    <property type="match status" value="1"/>
</dbReference>
<dbReference type="SUPFAM" id="SSF51338">
    <property type="entry name" value="Composite domain of metallo-dependent hydrolases"/>
    <property type="match status" value="1"/>
</dbReference>
<dbReference type="InterPro" id="IPR050138">
    <property type="entry name" value="DHOase/Allantoinase_Hydrolase"/>
</dbReference>
<evidence type="ECO:0000313" key="6">
    <source>
        <dbReference type="EMBL" id="SNB55330.1"/>
    </source>
</evidence>
<keyword evidence="2 3" id="KW-0665">Pyrimidine biosynthesis</keyword>
<dbReference type="Pfam" id="PF07969">
    <property type="entry name" value="Amidohydro_3"/>
    <property type="match status" value="1"/>
</dbReference>
<feature type="binding site" evidence="3">
    <location>
        <begin position="329"/>
        <end position="330"/>
    </location>
    <ligand>
        <name>substrate</name>
    </ligand>
</feature>
<dbReference type="Proteomes" id="UP000197065">
    <property type="component" value="Unassembled WGS sequence"/>
</dbReference>
<feature type="binding site" evidence="3">
    <location>
        <position position="185"/>
    </location>
    <ligand>
        <name>Zn(2+)</name>
        <dbReference type="ChEBI" id="CHEBI:29105"/>
        <label>2</label>
    </ligand>
</feature>
<dbReference type="GO" id="GO:0044205">
    <property type="term" value="P:'de novo' UMP biosynthetic process"/>
    <property type="evidence" value="ECO:0007669"/>
    <property type="project" value="UniProtKB-UniRule"/>
</dbReference>
<gene>
    <name evidence="3" type="primary">pyrC</name>
    <name evidence="6" type="ORF">SAMN07250955_101474</name>
</gene>
<keyword evidence="3" id="KW-0378">Hydrolase</keyword>
<name>A0A212Q7P7_9PROT</name>
<feature type="domain" description="Dihydroorotase catalytic" evidence="5">
    <location>
        <begin position="58"/>
        <end position="241"/>
    </location>
</feature>
<proteinExistence type="inferred from homology"/>
<evidence type="ECO:0000313" key="7">
    <source>
        <dbReference type="Proteomes" id="UP000197065"/>
    </source>
</evidence>
<feature type="binding site" evidence="3">
    <location>
        <position position="238"/>
    </location>
    <ligand>
        <name>Zn(2+)</name>
        <dbReference type="ChEBI" id="CHEBI:29105"/>
        <label>2</label>
    </ligand>
</feature>
<dbReference type="PANTHER" id="PTHR43668:SF2">
    <property type="entry name" value="ALLANTOINASE"/>
    <property type="match status" value="1"/>
</dbReference>
<dbReference type="InterPro" id="IPR013108">
    <property type="entry name" value="Amidohydro_3"/>
</dbReference>
<evidence type="ECO:0000259" key="4">
    <source>
        <dbReference type="Pfam" id="PF07969"/>
    </source>
</evidence>
<dbReference type="Pfam" id="PF12890">
    <property type="entry name" value="DHOase"/>
    <property type="match status" value="1"/>
</dbReference>
<comment type="caution">
    <text evidence="3">Lacks conserved residue(s) required for the propagation of feature annotation.</text>
</comment>
<dbReference type="CDD" id="cd01317">
    <property type="entry name" value="DHOase_IIa"/>
    <property type="match status" value="1"/>
</dbReference>
<dbReference type="GO" id="GO:0004038">
    <property type="term" value="F:allantoinase activity"/>
    <property type="evidence" value="ECO:0007669"/>
    <property type="project" value="TreeGrafter"/>
</dbReference>
<sequence>MSRPLLIINARLLDPATGLDVKGGLLAVGERIAELGPQVTAAMAPSGAEIIDAKGLCLAPGLVDMRVQLGEPGAEHKERIDSGAMAAAAGGVTSLALLPNTDPPIDNPAMLEFVARRARLVKLVKVYPYAALTKKLEGKELAELGLLKAAGAVAFTDADRTIANARLLRRALSYATLFDGLIVQHPEEPELARYGYVTEGALASKLGLSGIPAAAEIIMVERDLRILELTGGRLHIAHVSTAAAIEAIAAAKARGLRVTCDASPHHLALNELEIEGYRTFAKVRPPLRSEQDRRAVVAGLKDGTIDVIASDHCPQDQDSKRQTFAQAEPGVIGVQTMLPVAMRLHYEDGMPLLDLLRRMTSAPADLLGLDAGRLRKGSPADCVLFDPDAPWKITEQALFSLSKNSAFEGRLVQGKVHRTIVDGRTIYTAAEA</sequence>
<comment type="pathway">
    <text evidence="3">Pyrimidine metabolism; UMP biosynthesis via de novo pathway; (S)-dihydroorotate from bicarbonate: step 3/3.</text>
</comment>
<comment type="catalytic activity">
    <reaction evidence="3">
        <text>(S)-dihydroorotate + H2O = N-carbamoyl-L-aspartate + H(+)</text>
        <dbReference type="Rhea" id="RHEA:24296"/>
        <dbReference type="ChEBI" id="CHEBI:15377"/>
        <dbReference type="ChEBI" id="CHEBI:15378"/>
        <dbReference type="ChEBI" id="CHEBI:30864"/>
        <dbReference type="ChEBI" id="CHEBI:32814"/>
        <dbReference type="EC" id="3.5.2.3"/>
    </reaction>
</comment>
<comment type="function">
    <text evidence="3">Catalyzes the reversible cyclization of carbamoyl aspartate to dihydroorotate.</text>
</comment>
<comment type="cofactor">
    <cofactor evidence="3">
        <name>Zn(2+)</name>
        <dbReference type="ChEBI" id="CHEBI:29105"/>
    </cofactor>
    <text evidence="3">Binds 2 Zn(2+) ions per subunit.</text>
</comment>
<dbReference type="InterPro" id="IPR024403">
    <property type="entry name" value="DHOase_cat"/>
</dbReference>
<reference evidence="6 7" key="1">
    <citation type="submission" date="2017-06" db="EMBL/GenBank/DDBJ databases">
        <authorList>
            <person name="Kim H.J."/>
            <person name="Triplett B.A."/>
        </authorList>
    </citation>
    <scope>NUCLEOTIDE SEQUENCE [LARGE SCALE GENOMIC DNA]</scope>
    <source>
        <strain evidence="6 7">B29T1</strain>
    </source>
</reference>
<dbReference type="InterPro" id="IPR032466">
    <property type="entry name" value="Metal_Hydrolase"/>
</dbReference>
<dbReference type="GO" id="GO:0008270">
    <property type="term" value="F:zinc ion binding"/>
    <property type="evidence" value="ECO:0007669"/>
    <property type="project" value="UniProtKB-UniRule"/>
</dbReference>
<evidence type="ECO:0000259" key="5">
    <source>
        <dbReference type="Pfam" id="PF12890"/>
    </source>
</evidence>
<dbReference type="NCBIfam" id="TIGR00857">
    <property type="entry name" value="pyrC_multi"/>
    <property type="match status" value="1"/>
</dbReference>
<comment type="similarity">
    <text evidence="3">Belongs to the metallo-dependent hydrolases superfamily. DHOase family. Class I DHOase subfamily.</text>
</comment>
<dbReference type="UniPathway" id="UPA00070">
    <property type="reaction ID" value="UER00117"/>
</dbReference>
<dbReference type="HAMAP" id="MF_00220_B">
    <property type="entry name" value="PyrC_classI_B"/>
    <property type="match status" value="1"/>
</dbReference>
<dbReference type="PANTHER" id="PTHR43668">
    <property type="entry name" value="ALLANTOINASE"/>
    <property type="match status" value="1"/>
</dbReference>
<feature type="binding site" evidence="3">
    <location>
        <position position="311"/>
    </location>
    <ligand>
        <name>Zn(2+)</name>
        <dbReference type="ChEBI" id="CHEBI:29105"/>
        <label>1</label>
    </ligand>
</feature>
<organism evidence="6 7">
    <name type="scientific">Arboricoccus pini</name>
    <dbReference type="NCBI Taxonomy" id="1963835"/>
    <lineage>
        <taxon>Bacteria</taxon>
        <taxon>Pseudomonadati</taxon>
        <taxon>Pseudomonadota</taxon>
        <taxon>Alphaproteobacteria</taxon>
        <taxon>Geminicoccales</taxon>
        <taxon>Geminicoccaceae</taxon>
        <taxon>Arboricoccus</taxon>
    </lineage>
</organism>
<dbReference type="AlphaFoldDB" id="A0A212Q7P7"/>
<feature type="binding site" evidence="3">
    <location>
        <position position="100"/>
    </location>
    <ligand>
        <name>substrate</name>
    </ligand>
</feature>
<dbReference type="GO" id="GO:0005737">
    <property type="term" value="C:cytoplasm"/>
    <property type="evidence" value="ECO:0007669"/>
    <property type="project" value="TreeGrafter"/>
</dbReference>
<dbReference type="EC" id="3.5.2.3" evidence="3"/>
<dbReference type="EMBL" id="FYEH01000001">
    <property type="protein sequence ID" value="SNB55330.1"/>
    <property type="molecule type" value="Genomic_DNA"/>
</dbReference>
<dbReference type="OrthoDB" id="9803027at2"/>
<dbReference type="GO" id="GO:0004151">
    <property type="term" value="F:dihydroorotase activity"/>
    <property type="evidence" value="ECO:0007669"/>
    <property type="project" value="UniProtKB-UniRule"/>
</dbReference>
<keyword evidence="3" id="KW-0479">Metal-binding</keyword>
<feature type="domain" description="Amidohydrolase 3" evidence="4">
    <location>
        <begin position="343"/>
        <end position="427"/>
    </location>
</feature>
<dbReference type="SUPFAM" id="SSF51556">
    <property type="entry name" value="Metallo-dependent hydrolases"/>
    <property type="match status" value="1"/>
</dbReference>
<evidence type="ECO:0000256" key="1">
    <source>
        <dbReference type="ARBA" id="ARBA00022833"/>
    </source>
</evidence>
<evidence type="ECO:0000256" key="2">
    <source>
        <dbReference type="ARBA" id="ARBA00022975"/>
    </source>
</evidence>
<feature type="active site" evidence="3">
    <location>
        <position position="311"/>
    </location>
</feature>
<evidence type="ECO:0000256" key="3">
    <source>
        <dbReference type="HAMAP-Rule" id="MF_00220"/>
    </source>
</evidence>